<accession>S7TP62</accession>
<dbReference type="EMBL" id="ATHJ01000094">
    <property type="protein sequence ID" value="EPR39022.1"/>
    <property type="molecule type" value="Genomic_DNA"/>
</dbReference>
<gene>
    <name evidence="1" type="ORF">dsmv_0432</name>
</gene>
<proteinExistence type="predicted"/>
<evidence type="ECO:0000313" key="1">
    <source>
        <dbReference type="EMBL" id="EPR39022.1"/>
    </source>
</evidence>
<reference evidence="1 2" key="1">
    <citation type="journal article" date="2013" name="Genome Announc.">
        <title>Draft genome sequences for three mercury-methylating, sulfate-reducing bacteria.</title>
        <authorList>
            <person name="Brown S.D."/>
            <person name="Hurt R.A.Jr."/>
            <person name="Gilmour C.C."/>
            <person name="Elias D.A."/>
        </authorList>
    </citation>
    <scope>NUCLEOTIDE SEQUENCE [LARGE SCALE GENOMIC DNA]</scope>
    <source>
        <strain evidence="1 2">DSM 2059</strain>
    </source>
</reference>
<dbReference type="AlphaFoldDB" id="S7TP62"/>
<keyword evidence="2" id="KW-1185">Reference proteome</keyword>
<comment type="caution">
    <text evidence="1">The sequence shown here is derived from an EMBL/GenBank/DDBJ whole genome shotgun (WGS) entry which is preliminary data.</text>
</comment>
<protein>
    <submittedName>
        <fullName evidence="1">Uncharacterized protein</fullName>
    </submittedName>
</protein>
<evidence type="ECO:0000313" key="2">
    <source>
        <dbReference type="Proteomes" id="UP000014977"/>
    </source>
</evidence>
<sequence length="78" mass="8649">MIPCAWDDEGIVLEMEIQTTNEETYSIENSEFFLNMVGKCIQASGPIITSKKGDKRIFIKKIAVTENDGREAAPTAPL</sequence>
<name>S7TP62_DESML</name>
<dbReference type="Proteomes" id="UP000014977">
    <property type="component" value="Unassembled WGS sequence"/>
</dbReference>
<organism evidence="1 2">
    <name type="scientific">Desulfococcus multivorans DSM 2059</name>
    <dbReference type="NCBI Taxonomy" id="1121405"/>
    <lineage>
        <taxon>Bacteria</taxon>
        <taxon>Pseudomonadati</taxon>
        <taxon>Thermodesulfobacteriota</taxon>
        <taxon>Desulfobacteria</taxon>
        <taxon>Desulfobacterales</taxon>
        <taxon>Desulfococcaceae</taxon>
        <taxon>Desulfococcus</taxon>
    </lineage>
</organism>